<evidence type="ECO:0000256" key="1">
    <source>
        <dbReference type="ARBA" id="ARBA00004370"/>
    </source>
</evidence>
<evidence type="ECO:0000313" key="9">
    <source>
        <dbReference type="EMBL" id="KAK4135951.1"/>
    </source>
</evidence>
<feature type="transmembrane region" description="Helical" evidence="8">
    <location>
        <begin position="379"/>
        <end position="399"/>
    </location>
</feature>
<dbReference type="AlphaFoldDB" id="A0AAN6ZFM9"/>
<dbReference type="GO" id="GO:0016020">
    <property type="term" value="C:membrane"/>
    <property type="evidence" value="ECO:0007669"/>
    <property type="project" value="UniProtKB-SubCell"/>
</dbReference>
<evidence type="ECO:0000256" key="4">
    <source>
        <dbReference type="ARBA" id="ARBA00022692"/>
    </source>
</evidence>
<keyword evidence="10" id="KW-1185">Reference proteome</keyword>
<gene>
    <name evidence="9" type="ORF">BT67DRAFT_461560</name>
</gene>
<comment type="subcellular location">
    <subcellularLocation>
        <location evidence="1">Membrane</location>
    </subcellularLocation>
</comment>
<evidence type="ECO:0000256" key="5">
    <source>
        <dbReference type="ARBA" id="ARBA00022989"/>
    </source>
</evidence>
<evidence type="ECO:0000256" key="8">
    <source>
        <dbReference type="SAM" id="Phobius"/>
    </source>
</evidence>
<dbReference type="Gene3D" id="3.90.550.10">
    <property type="entry name" value="Spore Coat Polysaccharide Biosynthesis Protein SpsA, Chain A"/>
    <property type="match status" value="1"/>
</dbReference>
<evidence type="ECO:0000256" key="2">
    <source>
        <dbReference type="ARBA" id="ARBA00022676"/>
    </source>
</evidence>
<keyword evidence="5 8" id="KW-1133">Transmembrane helix</keyword>
<dbReference type="GO" id="GO:0016757">
    <property type="term" value="F:glycosyltransferase activity"/>
    <property type="evidence" value="ECO:0007669"/>
    <property type="project" value="UniProtKB-KW"/>
</dbReference>
<dbReference type="PANTHER" id="PTHR47844">
    <property type="entry name" value="SYNTHASE CPS1, PUTATIVE (AFU_ORTHOLOGUE AFUA_7G02500)-RELATED"/>
    <property type="match status" value="1"/>
</dbReference>
<evidence type="ECO:0000256" key="3">
    <source>
        <dbReference type="ARBA" id="ARBA00022679"/>
    </source>
</evidence>
<dbReference type="InterPro" id="IPR029044">
    <property type="entry name" value="Nucleotide-diphossugar_trans"/>
</dbReference>
<proteinExistence type="predicted"/>
<evidence type="ECO:0000256" key="6">
    <source>
        <dbReference type="ARBA" id="ARBA00023136"/>
    </source>
</evidence>
<dbReference type="Pfam" id="PF13641">
    <property type="entry name" value="Glyco_tranf_2_3"/>
    <property type="match status" value="1"/>
</dbReference>
<keyword evidence="6 8" id="KW-0472">Membrane</keyword>
<comment type="caution">
    <text evidence="9">The sequence shown here is derived from an EMBL/GenBank/DDBJ whole genome shotgun (WGS) entry which is preliminary data.</text>
</comment>
<keyword evidence="7" id="KW-0325">Glycoprotein</keyword>
<evidence type="ECO:0000313" key="10">
    <source>
        <dbReference type="Proteomes" id="UP001304895"/>
    </source>
</evidence>
<accession>A0AAN6ZFM9</accession>
<reference evidence="9" key="2">
    <citation type="submission" date="2023-05" db="EMBL/GenBank/DDBJ databases">
        <authorList>
            <consortium name="Lawrence Berkeley National Laboratory"/>
            <person name="Steindorff A."/>
            <person name="Hensen N."/>
            <person name="Bonometti L."/>
            <person name="Westerberg I."/>
            <person name="Brannstrom I.O."/>
            <person name="Guillou S."/>
            <person name="Cros-Aarteil S."/>
            <person name="Calhoun S."/>
            <person name="Haridas S."/>
            <person name="Kuo A."/>
            <person name="Mondo S."/>
            <person name="Pangilinan J."/>
            <person name="Riley R."/>
            <person name="Labutti K."/>
            <person name="Andreopoulos B."/>
            <person name="Lipzen A."/>
            <person name="Chen C."/>
            <person name="Yanf M."/>
            <person name="Daum C."/>
            <person name="Ng V."/>
            <person name="Clum A."/>
            <person name="Ohm R."/>
            <person name="Martin F."/>
            <person name="Silar P."/>
            <person name="Natvig D."/>
            <person name="Lalanne C."/>
            <person name="Gautier V."/>
            <person name="Ament-Velasquez S.L."/>
            <person name="Kruys A."/>
            <person name="Hutchinson M.I."/>
            <person name="Powell A.J."/>
            <person name="Barry K."/>
            <person name="Miller A.N."/>
            <person name="Grigoriev I.V."/>
            <person name="Debuchy R."/>
            <person name="Gladieux P."/>
            <person name="Thoren M.H."/>
            <person name="Johannesson H."/>
        </authorList>
    </citation>
    <scope>NUCLEOTIDE SEQUENCE</scope>
    <source>
        <strain evidence="9">CBS 123565</strain>
    </source>
</reference>
<keyword evidence="2" id="KW-0328">Glycosyltransferase</keyword>
<dbReference type="PANTHER" id="PTHR47844:SF1">
    <property type="entry name" value="EXOSTOSIN-LIKE 2"/>
    <property type="match status" value="1"/>
</dbReference>
<feature type="transmembrane region" description="Helical" evidence="8">
    <location>
        <begin position="342"/>
        <end position="367"/>
    </location>
</feature>
<reference evidence="9" key="1">
    <citation type="journal article" date="2023" name="Mol. Phylogenet. Evol.">
        <title>Genome-scale phylogeny and comparative genomics of the fungal order Sordariales.</title>
        <authorList>
            <person name="Hensen N."/>
            <person name="Bonometti L."/>
            <person name="Westerberg I."/>
            <person name="Brannstrom I.O."/>
            <person name="Guillou S."/>
            <person name="Cros-Aarteil S."/>
            <person name="Calhoun S."/>
            <person name="Haridas S."/>
            <person name="Kuo A."/>
            <person name="Mondo S."/>
            <person name="Pangilinan J."/>
            <person name="Riley R."/>
            <person name="LaButti K."/>
            <person name="Andreopoulos B."/>
            <person name="Lipzen A."/>
            <person name="Chen C."/>
            <person name="Yan M."/>
            <person name="Daum C."/>
            <person name="Ng V."/>
            <person name="Clum A."/>
            <person name="Steindorff A."/>
            <person name="Ohm R.A."/>
            <person name="Martin F."/>
            <person name="Silar P."/>
            <person name="Natvig D.O."/>
            <person name="Lalanne C."/>
            <person name="Gautier V."/>
            <person name="Ament-Velasquez S.L."/>
            <person name="Kruys A."/>
            <person name="Hutchinson M.I."/>
            <person name="Powell A.J."/>
            <person name="Barry K."/>
            <person name="Miller A.N."/>
            <person name="Grigoriev I.V."/>
            <person name="Debuchy R."/>
            <person name="Gladieux P."/>
            <person name="Hiltunen Thoren M."/>
            <person name="Johannesson H."/>
        </authorList>
    </citation>
    <scope>NUCLEOTIDE SEQUENCE</scope>
    <source>
        <strain evidence="9">CBS 123565</strain>
    </source>
</reference>
<dbReference type="SUPFAM" id="SSF53448">
    <property type="entry name" value="Nucleotide-diphospho-sugar transferases"/>
    <property type="match status" value="1"/>
</dbReference>
<dbReference type="EMBL" id="MU853405">
    <property type="protein sequence ID" value="KAK4135951.1"/>
    <property type="molecule type" value="Genomic_DNA"/>
</dbReference>
<feature type="transmembrane region" description="Helical" evidence="8">
    <location>
        <begin position="31"/>
        <end position="56"/>
    </location>
</feature>
<keyword evidence="4 8" id="KW-0812">Transmembrane</keyword>
<keyword evidence="3" id="KW-0808">Transferase</keyword>
<evidence type="ECO:0000256" key="7">
    <source>
        <dbReference type="ARBA" id="ARBA00023180"/>
    </source>
</evidence>
<organism evidence="9 10">
    <name type="scientific">Trichocladium antarcticum</name>
    <dbReference type="NCBI Taxonomy" id="1450529"/>
    <lineage>
        <taxon>Eukaryota</taxon>
        <taxon>Fungi</taxon>
        <taxon>Dikarya</taxon>
        <taxon>Ascomycota</taxon>
        <taxon>Pezizomycotina</taxon>
        <taxon>Sordariomycetes</taxon>
        <taxon>Sordariomycetidae</taxon>
        <taxon>Sordariales</taxon>
        <taxon>Chaetomiaceae</taxon>
        <taxon>Trichocladium</taxon>
    </lineage>
</organism>
<feature type="transmembrane region" description="Helical" evidence="8">
    <location>
        <begin position="406"/>
        <end position="430"/>
    </location>
</feature>
<name>A0AAN6ZFM9_9PEZI</name>
<dbReference type="CDD" id="cd06434">
    <property type="entry name" value="GT2_HAS"/>
    <property type="match status" value="1"/>
</dbReference>
<protein>
    <submittedName>
        <fullName evidence="9">Glycosyltransferase family 2 protein</fullName>
    </submittedName>
</protein>
<sequence>MARILLNIGIMAGCVAGLRQLFLHLSAGDPYLYWFLCLFAWRYTRLLINLIAFWCYSPAPKPKGKSTYSPSKDVTVILPTIDPEDSGFLECLETCAINAPAKIVIVTAGDDLYHKTLMEVRRLKERYKPTEFAVHRTQVASKREQVALAVPHVDTDITVMLDDRAFWGPHYLETVLRPFEDPAVGLVGTNKRSRRVDGLGLWARVWNMLGATYLMRHNFEIRATNTIDGGVFVVSARTCAMRTAILRHPEFLPGYTRETFFFGLFGPLNPDDDNYNTRFAVRHDWKIKIQYTQDALMETVVGTQRPSAAKFLGQCRRWARTTWRSNLCSLVTDRSVWRSQPYCVYAVYLTSLTNFAAVTDPLLIYLLTHSSACSSPSTVAYLVSWIFVSKLIKIFPYFLAHPQDVWLFPVYSGFAYFHSLIKLWALLTFWDCSWSGRRLDRIRHAAIQPLRARIAGLYVKCIRHAAHYQDPTLAEFQRLQQQVKGDGQIAGGFLRMVDSHAAGGRDQGHAECFRDGDLRRHPDIWPAAPRS</sequence>
<dbReference type="InterPro" id="IPR052427">
    <property type="entry name" value="Glycosyltrans_GT2/GT47"/>
</dbReference>
<dbReference type="Proteomes" id="UP001304895">
    <property type="component" value="Unassembled WGS sequence"/>
</dbReference>